<feature type="domain" description="Transposase DDE" evidence="1">
    <location>
        <begin position="16"/>
        <end position="124"/>
    </location>
</feature>
<reference evidence="2 3" key="1">
    <citation type="journal article" date="2013" name="PLoS ONE">
        <title>Poles Apart: Arctic and Antarctic Octadecabacter strains Share High Genome Plasticity and a New Type of Xanthorhodopsin.</title>
        <authorList>
            <person name="Vollmers J."/>
            <person name="Voget S."/>
            <person name="Dietrich S."/>
            <person name="Gollnow K."/>
            <person name="Smits M."/>
            <person name="Meyer K."/>
            <person name="Brinkhoff T."/>
            <person name="Simon M."/>
            <person name="Daniel R."/>
        </authorList>
    </citation>
    <scope>NUCLEOTIDE SEQUENCE [LARGE SCALE GENOMIC DNA]</scope>
    <source>
        <strain evidence="2 3">238</strain>
    </source>
</reference>
<evidence type="ECO:0000313" key="3">
    <source>
        <dbReference type="Proteomes" id="UP000004688"/>
    </source>
</evidence>
<protein>
    <recommendedName>
        <fullName evidence="1">Transposase DDE domain-containing protein</fullName>
    </recommendedName>
</protein>
<dbReference type="eggNOG" id="COG3385">
    <property type="taxonomic scope" value="Bacteria"/>
</dbReference>
<accession>M9RRQ3</accession>
<evidence type="ECO:0000259" key="1">
    <source>
        <dbReference type="Pfam" id="PF13701"/>
    </source>
</evidence>
<dbReference type="STRING" id="391616.OA238_c45390"/>
<dbReference type="EMBL" id="CP003742">
    <property type="protein sequence ID" value="AGI74403.1"/>
    <property type="molecule type" value="Genomic_DNA"/>
</dbReference>
<sequence length="125" mass="13615">MDHPEGAGKTGDGRLGFDRRVRLKFRGTQLSSDGGLLVMRELDDVLGLSNLASGALNNNRRGKKTVHRLGGIFRQSVYGLLAGYEDVNDADRLALDPVMRQVVGGRAVEVQAASASQMRRFETET</sequence>
<gene>
    <name evidence="2" type="ORF">OA238_c45390</name>
</gene>
<dbReference type="Proteomes" id="UP000004688">
    <property type="component" value="Chromosome"/>
</dbReference>
<dbReference type="KEGG" id="oar:OA238_c45390"/>
<proteinExistence type="predicted"/>
<dbReference type="InterPro" id="IPR025668">
    <property type="entry name" value="Tnp_DDE_dom"/>
</dbReference>
<name>M9RRQ3_9RHOB</name>
<dbReference type="AlphaFoldDB" id="M9RRQ3"/>
<dbReference type="Pfam" id="PF13701">
    <property type="entry name" value="DDE_Tnp_1_4"/>
    <property type="match status" value="1"/>
</dbReference>
<evidence type="ECO:0000313" key="2">
    <source>
        <dbReference type="EMBL" id="AGI74403.1"/>
    </source>
</evidence>
<organism evidence="2 3">
    <name type="scientific">Octadecabacter arcticus 238</name>
    <dbReference type="NCBI Taxonomy" id="391616"/>
    <lineage>
        <taxon>Bacteria</taxon>
        <taxon>Pseudomonadati</taxon>
        <taxon>Pseudomonadota</taxon>
        <taxon>Alphaproteobacteria</taxon>
        <taxon>Rhodobacterales</taxon>
        <taxon>Roseobacteraceae</taxon>
        <taxon>Octadecabacter</taxon>
    </lineage>
</organism>
<dbReference type="HOGENOM" id="CLU_2233748_0_0_5"/>
<keyword evidence="3" id="KW-1185">Reference proteome</keyword>